<comment type="subcellular location">
    <subcellularLocation>
        <location evidence="1">Cell projection</location>
        <location evidence="1">Cilium</location>
    </subcellularLocation>
</comment>
<gene>
    <name evidence="5" type="ORF">TNIN_389531</name>
</gene>
<organism evidence="5 6">
    <name type="scientific">Trichonephila inaurata madagascariensis</name>
    <dbReference type="NCBI Taxonomy" id="2747483"/>
    <lineage>
        <taxon>Eukaryota</taxon>
        <taxon>Metazoa</taxon>
        <taxon>Ecdysozoa</taxon>
        <taxon>Arthropoda</taxon>
        <taxon>Chelicerata</taxon>
        <taxon>Arachnida</taxon>
        <taxon>Araneae</taxon>
        <taxon>Araneomorphae</taxon>
        <taxon>Entelegynae</taxon>
        <taxon>Araneoidea</taxon>
        <taxon>Nephilidae</taxon>
        <taxon>Trichonephila</taxon>
        <taxon>Trichonephila inaurata</taxon>
    </lineage>
</organism>
<dbReference type="GO" id="GO:0035735">
    <property type="term" value="P:intraciliary transport involved in cilium assembly"/>
    <property type="evidence" value="ECO:0007669"/>
    <property type="project" value="TreeGrafter"/>
</dbReference>
<proteinExistence type="predicted"/>
<keyword evidence="3" id="KW-0802">TPR repeat</keyword>
<evidence type="ECO:0000256" key="4">
    <source>
        <dbReference type="ARBA" id="ARBA00023273"/>
    </source>
</evidence>
<dbReference type="PANTHER" id="PTHR14781">
    <property type="entry name" value="INTRAFLAGELLAR TRANSPORT PROTEIN 56"/>
    <property type="match status" value="1"/>
</dbReference>
<reference evidence="5" key="1">
    <citation type="submission" date="2020-08" db="EMBL/GenBank/DDBJ databases">
        <title>Multicomponent nature underlies the extraordinary mechanical properties of spider dragline silk.</title>
        <authorList>
            <person name="Kono N."/>
            <person name="Nakamura H."/>
            <person name="Mori M."/>
            <person name="Yoshida Y."/>
            <person name="Ohtoshi R."/>
            <person name="Malay A.D."/>
            <person name="Moran D.A.P."/>
            <person name="Tomita M."/>
            <person name="Numata K."/>
            <person name="Arakawa K."/>
        </authorList>
    </citation>
    <scope>NUCLEOTIDE SEQUENCE</scope>
</reference>
<accession>A0A8X7BQ83</accession>
<keyword evidence="6" id="KW-1185">Reference proteome</keyword>
<evidence type="ECO:0000313" key="6">
    <source>
        <dbReference type="Proteomes" id="UP000886998"/>
    </source>
</evidence>
<dbReference type="GO" id="GO:0036064">
    <property type="term" value="C:ciliary basal body"/>
    <property type="evidence" value="ECO:0007669"/>
    <property type="project" value="TreeGrafter"/>
</dbReference>
<protein>
    <submittedName>
        <fullName evidence="5">Uncharacterized protein</fullName>
    </submittedName>
</protein>
<dbReference type="EMBL" id="BMAV01001337">
    <property type="protein sequence ID" value="GFY39333.1"/>
    <property type="molecule type" value="Genomic_DNA"/>
</dbReference>
<dbReference type="GO" id="GO:0097546">
    <property type="term" value="C:ciliary base"/>
    <property type="evidence" value="ECO:0007669"/>
    <property type="project" value="TreeGrafter"/>
</dbReference>
<dbReference type="GO" id="GO:0030992">
    <property type="term" value="C:intraciliary transport particle B"/>
    <property type="evidence" value="ECO:0007669"/>
    <property type="project" value="TreeGrafter"/>
</dbReference>
<evidence type="ECO:0000313" key="5">
    <source>
        <dbReference type="EMBL" id="GFY39333.1"/>
    </source>
</evidence>
<name>A0A8X7BQ83_9ARAC</name>
<evidence type="ECO:0000256" key="2">
    <source>
        <dbReference type="ARBA" id="ARBA00022737"/>
    </source>
</evidence>
<sequence>MTDPTAIFLQHYPDSTTAINLKACNHFCLYNGKAAEVVFQRGEGALQSYFYNADTFNFNSAQAKAATGDFKEVEE</sequence>
<dbReference type="AlphaFoldDB" id="A0A8X7BQ83"/>
<keyword evidence="2" id="KW-0677">Repeat</keyword>
<dbReference type="GO" id="GO:0120170">
    <property type="term" value="F:intraciliary transport particle B binding"/>
    <property type="evidence" value="ECO:0007669"/>
    <property type="project" value="TreeGrafter"/>
</dbReference>
<dbReference type="Proteomes" id="UP000886998">
    <property type="component" value="Unassembled WGS sequence"/>
</dbReference>
<keyword evidence="4" id="KW-0966">Cell projection</keyword>
<dbReference type="InterPro" id="IPR030511">
    <property type="entry name" value="TTC26"/>
</dbReference>
<evidence type="ECO:0000256" key="3">
    <source>
        <dbReference type="ARBA" id="ARBA00022803"/>
    </source>
</evidence>
<comment type="caution">
    <text evidence="5">The sequence shown here is derived from an EMBL/GenBank/DDBJ whole genome shotgun (WGS) entry which is preliminary data.</text>
</comment>
<evidence type="ECO:0000256" key="1">
    <source>
        <dbReference type="ARBA" id="ARBA00004138"/>
    </source>
</evidence>
<dbReference type="GO" id="GO:0035720">
    <property type="term" value="P:intraciliary anterograde transport"/>
    <property type="evidence" value="ECO:0007669"/>
    <property type="project" value="TreeGrafter"/>
</dbReference>
<dbReference type="PANTHER" id="PTHR14781:SF0">
    <property type="entry name" value="INTRAFLAGELLAR TRANSPORT PROTEIN 56"/>
    <property type="match status" value="1"/>
</dbReference>